<reference evidence="2 3" key="1">
    <citation type="journal article" date="2011" name="Stand. Genomic Sci.">
        <title>Non-contiguous finished genome sequence and contextual data of the filamentous soil bacterium Ktedonobacter racemifer type strain (SOSP1-21).</title>
        <authorList>
            <person name="Chang Y.J."/>
            <person name="Land M."/>
            <person name="Hauser L."/>
            <person name="Chertkov O."/>
            <person name="Del Rio T.G."/>
            <person name="Nolan M."/>
            <person name="Copeland A."/>
            <person name="Tice H."/>
            <person name="Cheng J.F."/>
            <person name="Lucas S."/>
            <person name="Han C."/>
            <person name="Goodwin L."/>
            <person name="Pitluck S."/>
            <person name="Ivanova N."/>
            <person name="Ovchinikova G."/>
            <person name="Pati A."/>
            <person name="Chen A."/>
            <person name="Palaniappan K."/>
            <person name="Mavromatis K."/>
            <person name="Liolios K."/>
            <person name="Brettin T."/>
            <person name="Fiebig A."/>
            <person name="Rohde M."/>
            <person name="Abt B."/>
            <person name="Goker M."/>
            <person name="Detter J.C."/>
            <person name="Woyke T."/>
            <person name="Bristow J."/>
            <person name="Eisen J.A."/>
            <person name="Markowitz V."/>
            <person name="Hugenholtz P."/>
            <person name="Kyrpides N.C."/>
            <person name="Klenk H.P."/>
            <person name="Lapidus A."/>
        </authorList>
    </citation>
    <scope>NUCLEOTIDE SEQUENCE [LARGE SCALE GENOMIC DNA]</scope>
    <source>
        <strain evidence="3">DSM 44963</strain>
    </source>
</reference>
<keyword evidence="1" id="KW-0472">Membrane</keyword>
<evidence type="ECO:0000256" key="1">
    <source>
        <dbReference type="SAM" id="Phobius"/>
    </source>
</evidence>
<keyword evidence="3" id="KW-1185">Reference proteome</keyword>
<dbReference type="AlphaFoldDB" id="D6U6H5"/>
<protein>
    <submittedName>
        <fullName evidence="2">Uncharacterized protein</fullName>
    </submittedName>
</protein>
<dbReference type="STRING" id="485913.Krac_1201"/>
<comment type="caution">
    <text evidence="2">The sequence shown here is derived from an EMBL/GenBank/DDBJ whole genome shotgun (WGS) entry which is preliminary data.</text>
</comment>
<dbReference type="InParanoid" id="D6U6H5"/>
<evidence type="ECO:0000313" key="2">
    <source>
        <dbReference type="EMBL" id="EFH80586.1"/>
    </source>
</evidence>
<proteinExistence type="predicted"/>
<evidence type="ECO:0000313" key="3">
    <source>
        <dbReference type="Proteomes" id="UP000004508"/>
    </source>
</evidence>
<dbReference type="EMBL" id="ADVG01000005">
    <property type="protein sequence ID" value="EFH80586.1"/>
    <property type="molecule type" value="Genomic_DNA"/>
</dbReference>
<keyword evidence="1" id="KW-1133">Transmembrane helix</keyword>
<dbReference type="Proteomes" id="UP000004508">
    <property type="component" value="Unassembled WGS sequence"/>
</dbReference>
<name>D6U6H5_KTERA</name>
<sequence>MVISSLLEFSEFGPGILGAHYSVFAFICTMALLLATKTVLDMLDYRAVPDSFCKALFMILFLFAI</sequence>
<gene>
    <name evidence="2" type="ORF">Krac_1201</name>
</gene>
<feature type="transmembrane region" description="Helical" evidence="1">
    <location>
        <begin position="12"/>
        <end position="35"/>
    </location>
</feature>
<accession>D6U6H5</accession>
<keyword evidence="1" id="KW-0812">Transmembrane</keyword>
<organism evidence="2 3">
    <name type="scientific">Ktedonobacter racemifer DSM 44963</name>
    <dbReference type="NCBI Taxonomy" id="485913"/>
    <lineage>
        <taxon>Bacteria</taxon>
        <taxon>Bacillati</taxon>
        <taxon>Chloroflexota</taxon>
        <taxon>Ktedonobacteria</taxon>
        <taxon>Ktedonobacterales</taxon>
        <taxon>Ktedonobacteraceae</taxon>
        <taxon>Ktedonobacter</taxon>
    </lineage>
</organism>